<sequence precursor="true">MKKAIFSGMIAISSLAMFAGQANVSAKTKYKPVPKVTVTYRMVDSRTGSVLSTQKVTYNKNAKAVKSYSAIYGYNTPRTTNFKVAYSQTKTIGYTPKQFTVTNRFYNTVTHMYLANKTVRAYYNQNFNDAPTVAGYIRPAAQRFVVKGNVTRTFNVLANKGTLQNPVTVGTATTLDNNSVGFVNDQYNSGVVKLKDSGYRSTSTRTMNDYLAYNQQHNYNKWRSSYLFGAQRLTLPAGSAWLSVPVDNIDTSQVLAIRLSTKDGANIMSPLSVQSDQLMYLNGHATLTTKLYGNDDNTAWTEGGFAPDFYYYINDKADKALYFRVPNTVMTQDLRVGFQLRTGQWIYYRPSATSLY</sequence>
<evidence type="ECO:0000313" key="3">
    <source>
        <dbReference type="Proteomes" id="UP000032289"/>
    </source>
</evidence>
<name>A0A0D1M491_9LACO</name>
<evidence type="ECO:0008006" key="4">
    <source>
        <dbReference type="Google" id="ProtNLM"/>
    </source>
</evidence>
<evidence type="ECO:0000313" key="2">
    <source>
        <dbReference type="EMBL" id="KIU22921.1"/>
    </source>
</evidence>
<dbReference type="AlphaFoldDB" id="A0A0D1M491"/>
<reference evidence="2 3" key="1">
    <citation type="journal article" date="2015" name="Microbiology (Mosc.)">
        <title>Genomics of the Weissella cibaria species with an examination of its metabolic traits.</title>
        <authorList>
            <person name="Lynch K.M."/>
            <person name="Lucid A."/>
            <person name="Arendt E.K."/>
            <person name="Sleator R.D."/>
            <person name="Lucey B."/>
            <person name="Coffey A."/>
        </authorList>
    </citation>
    <scope>NUCLEOTIDE SEQUENCE [LARGE SCALE GENOMIC DNA]</scope>
    <source>
        <strain evidence="2 3">AB3b</strain>
    </source>
</reference>
<dbReference type="RefSeq" id="WP_043941559.1">
    <property type="nucleotide sequence ID" value="NZ_JWHT01000038.1"/>
</dbReference>
<dbReference type="EMBL" id="JWHT01000038">
    <property type="protein sequence ID" value="KIU22921.1"/>
    <property type="molecule type" value="Genomic_DNA"/>
</dbReference>
<evidence type="ECO:0000256" key="1">
    <source>
        <dbReference type="SAM" id="SignalP"/>
    </source>
</evidence>
<accession>A0A0D1M491</accession>
<comment type="caution">
    <text evidence="2">The sequence shown here is derived from an EMBL/GenBank/DDBJ whole genome shotgun (WGS) entry which is preliminary data.</text>
</comment>
<proteinExistence type="predicted"/>
<protein>
    <recommendedName>
        <fullName evidence="4">MucBP domain-containing protein</fullName>
    </recommendedName>
</protein>
<keyword evidence="1" id="KW-0732">Signal</keyword>
<feature type="chain" id="PRO_5038485409" description="MucBP domain-containing protein" evidence="1">
    <location>
        <begin position="20"/>
        <end position="356"/>
    </location>
</feature>
<gene>
    <name evidence="2" type="ORF">ab3b_01707</name>
</gene>
<organism evidence="2 3">
    <name type="scientific">Weissella cibaria</name>
    <dbReference type="NCBI Taxonomy" id="137591"/>
    <lineage>
        <taxon>Bacteria</taxon>
        <taxon>Bacillati</taxon>
        <taxon>Bacillota</taxon>
        <taxon>Bacilli</taxon>
        <taxon>Lactobacillales</taxon>
        <taxon>Lactobacillaceae</taxon>
        <taxon>Weissella</taxon>
    </lineage>
</organism>
<dbReference type="PATRIC" id="fig|137591.24.peg.1656"/>
<feature type="signal peptide" evidence="1">
    <location>
        <begin position="1"/>
        <end position="19"/>
    </location>
</feature>
<dbReference type="Proteomes" id="UP000032289">
    <property type="component" value="Unassembled WGS sequence"/>
</dbReference>